<evidence type="ECO:0000313" key="2">
    <source>
        <dbReference type="EMBL" id="KAF0317131.1"/>
    </source>
</evidence>
<feature type="compositionally biased region" description="Polar residues" evidence="1">
    <location>
        <begin position="1"/>
        <end position="11"/>
    </location>
</feature>
<protein>
    <submittedName>
        <fullName evidence="2">Uncharacterized protein</fullName>
    </submittedName>
</protein>
<name>A0A8H3VV94_9PEZI</name>
<reference evidence="2 3" key="1">
    <citation type="submission" date="2019-12" db="EMBL/GenBank/DDBJ databases">
        <title>A genome sequence resource for the geographically widespread anthracnose pathogen Colletotrichum asianum.</title>
        <authorList>
            <person name="Meng Y."/>
        </authorList>
    </citation>
    <scope>NUCLEOTIDE SEQUENCE [LARGE SCALE GENOMIC DNA]</scope>
    <source>
        <strain evidence="2 3">ICMP 18580</strain>
    </source>
</reference>
<dbReference type="OrthoDB" id="4826118at2759"/>
<organism evidence="2 3">
    <name type="scientific">Colletotrichum asianum</name>
    <dbReference type="NCBI Taxonomy" id="702518"/>
    <lineage>
        <taxon>Eukaryota</taxon>
        <taxon>Fungi</taxon>
        <taxon>Dikarya</taxon>
        <taxon>Ascomycota</taxon>
        <taxon>Pezizomycotina</taxon>
        <taxon>Sordariomycetes</taxon>
        <taxon>Hypocreomycetidae</taxon>
        <taxon>Glomerellales</taxon>
        <taxon>Glomerellaceae</taxon>
        <taxon>Colletotrichum</taxon>
        <taxon>Colletotrichum gloeosporioides species complex</taxon>
    </lineage>
</organism>
<dbReference type="AlphaFoldDB" id="A0A8H3VV94"/>
<feature type="compositionally biased region" description="Pro residues" evidence="1">
    <location>
        <begin position="76"/>
        <end position="96"/>
    </location>
</feature>
<sequence>MEGENESNMYDNNLLGDPTDKRSSDSEADDDDTQEGDCPICVILPTTSGPEPAASNGVDGTSTGIAPATALAVSDGPPPSTPPAPTATAPSAPPASPTAIAPGPSSSSSANKTLAAFDAALVPPREFHRGPETIPELNKYSDKVAAITGFHVSAYNKRVMLEFHLVGSMDQLFVSEYDASWAAHQKVLDFWATQPRGRAYAVGRGNAQTAYLAMAVIGHRNDSSRGLEIQVVWQGQPLGVATWELYHWRRGGIPEAMTDAYWRAAGIVPPANMADFPKCEPQGVNLADVYIPEKTFLDLGSTWTSGNFAFEALEEESQVEGSSFRIYIGGTCWYRG</sequence>
<feature type="compositionally biased region" description="Low complexity" evidence="1">
    <location>
        <begin position="97"/>
        <end position="110"/>
    </location>
</feature>
<comment type="caution">
    <text evidence="2">The sequence shown here is derived from an EMBL/GenBank/DDBJ whole genome shotgun (WGS) entry which is preliminary data.</text>
</comment>
<proteinExistence type="predicted"/>
<dbReference type="EMBL" id="WOWK01000137">
    <property type="protein sequence ID" value="KAF0317131.1"/>
    <property type="molecule type" value="Genomic_DNA"/>
</dbReference>
<feature type="compositionally biased region" description="Acidic residues" evidence="1">
    <location>
        <begin position="26"/>
        <end position="35"/>
    </location>
</feature>
<accession>A0A8H3VV94</accession>
<keyword evidence="3" id="KW-1185">Reference proteome</keyword>
<feature type="region of interest" description="Disordered" evidence="1">
    <location>
        <begin position="1"/>
        <end position="110"/>
    </location>
</feature>
<dbReference type="Proteomes" id="UP000434172">
    <property type="component" value="Unassembled WGS sequence"/>
</dbReference>
<evidence type="ECO:0000256" key="1">
    <source>
        <dbReference type="SAM" id="MobiDB-lite"/>
    </source>
</evidence>
<gene>
    <name evidence="2" type="ORF">GQ607_015648</name>
</gene>
<evidence type="ECO:0000313" key="3">
    <source>
        <dbReference type="Proteomes" id="UP000434172"/>
    </source>
</evidence>